<accession>A0A7J2U1G0</accession>
<keyword evidence="1" id="KW-0812">Transmembrane</keyword>
<name>A0A7J2U1G0_9CREN</name>
<protein>
    <submittedName>
        <fullName evidence="2">Uncharacterized protein</fullName>
    </submittedName>
</protein>
<keyword evidence="1" id="KW-1133">Transmembrane helix</keyword>
<organism evidence="2">
    <name type="scientific">Ignisphaera aggregans</name>
    <dbReference type="NCBI Taxonomy" id="334771"/>
    <lineage>
        <taxon>Archaea</taxon>
        <taxon>Thermoproteota</taxon>
        <taxon>Thermoprotei</taxon>
        <taxon>Desulfurococcales</taxon>
        <taxon>Desulfurococcaceae</taxon>
        <taxon>Ignisphaera</taxon>
    </lineage>
</organism>
<dbReference type="AlphaFoldDB" id="A0A7J2U1G0"/>
<keyword evidence="1" id="KW-0472">Membrane</keyword>
<sequence>MNWVKQYERAVRRRRIVNRVGVAMFLAVIAMAVVLTIKIYIDVIYPIDRDVITHLDFAAKQASADAIARELELAIEGLSKYHGNPVWIMPTAATDFDYIRNQLEEQYRMALNMSKLSPSDYAYQRYVENAIRTLPQYISNLNTCKKWLIISPQNLATFAILVALMAVAYKLATF</sequence>
<dbReference type="EMBL" id="DSEU01000021">
    <property type="protein sequence ID" value="HEM66604.1"/>
    <property type="molecule type" value="Genomic_DNA"/>
</dbReference>
<gene>
    <name evidence="2" type="ORF">ENO26_03390</name>
</gene>
<evidence type="ECO:0000313" key="2">
    <source>
        <dbReference type="EMBL" id="HEM66604.1"/>
    </source>
</evidence>
<feature type="transmembrane region" description="Helical" evidence="1">
    <location>
        <begin position="20"/>
        <end position="41"/>
    </location>
</feature>
<comment type="caution">
    <text evidence="2">The sequence shown here is derived from an EMBL/GenBank/DDBJ whole genome shotgun (WGS) entry which is preliminary data.</text>
</comment>
<proteinExistence type="predicted"/>
<feature type="transmembrane region" description="Helical" evidence="1">
    <location>
        <begin position="155"/>
        <end position="172"/>
    </location>
</feature>
<reference evidence="2" key="1">
    <citation type="journal article" date="2020" name="mSystems">
        <title>Genome- and Community-Level Interaction Insights into Carbon Utilization and Element Cycling Functions of Hydrothermarchaeota in Hydrothermal Sediment.</title>
        <authorList>
            <person name="Zhou Z."/>
            <person name="Liu Y."/>
            <person name="Xu W."/>
            <person name="Pan J."/>
            <person name="Luo Z.H."/>
            <person name="Li M."/>
        </authorList>
    </citation>
    <scope>NUCLEOTIDE SEQUENCE [LARGE SCALE GENOMIC DNA]</scope>
    <source>
        <strain evidence="2">SpSt-125</strain>
    </source>
</reference>
<evidence type="ECO:0000256" key="1">
    <source>
        <dbReference type="SAM" id="Phobius"/>
    </source>
</evidence>